<dbReference type="Pfam" id="PF02469">
    <property type="entry name" value="Fasciclin"/>
    <property type="match status" value="1"/>
</dbReference>
<feature type="domain" description="FAS1" evidence="2">
    <location>
        <begin position="26"/>
        <end position="185"/>
    </location>
</feature>
<dbReference type="SMART" id="SM00554">
    <property type="entry name" value="FAS1"/>
    <property type="match status" value="1"/>
</dbReference>
<feature type="chain" id="PRO_5034592802" description="FAS1 domain-containing protein" evidence="1">
    <location>
        <begin position="22"/>
        <end position="345"/>
    </location>
</feature>
<dbReference type="InterPro" id="IPR050904">
    <property type="entry name" value="Adhesion/Biosynth-related"/>
</dbReference>
<dbReference type="PROSITE" id="PS50213">
    <property type="entry name" value="FAS1"/>
    <property type="match status" value="1"/>
</dbReference>
<gene>
    <name evidence="3" type="ORF">F53441_5283</name>
</gene>
<dbReference type="Gene3D" id="2.30.180.10">
    <property type="entry name" value="FAS1 domain"/>
    <property type="match status" value="1"/>
</dbReference>
<organism evidence="3 4">
    <name type="scientific">Fusarium austroafricanum</name>
    <dbReference type="NCBI Taxonomy" id="2364996"/>
    <lineage>
        <taxon>Eukaryota</taxon>
        <taxon>Fungi</taxon>
        <taxon>Dikarya</taxon>
        <taxon>Ascomycota</taxon>
        <taxon>Pezizomycotina</taxon>
        <taxon>Sordariomycetes</taxon>
        <taxon>Hypocreomycetidae</taxon>
        <taxon>Hypocreales</taxon>
        <taxon>Nectriaceae</taxon>
        <taxon>Fusarium</taxon>
        <taxon>Fusarium concolor species complex</taxon>
    </lineage>
</organism>
<proteinExistence type="predicted"/>
<dbReference type="EMBL" id="JAADJG010000209">
    <property type="protein sequence ID" value="KAF4451808.1"/>
    <property type="molecule type" value="Genomic_DNA"/>
</dbReference>
<sequence length="345" mass="37366">MANFLKVTLCMSTFFLTGALGQVNRTNAVLTVLEQTHDLTAFYNLFKSTGGATGIPEPAFEERFNDNNVGLDYTILAPTNAAIAKVHGLVEKLTKAEAYPLLASLLRTHILPGRLSPEDLYDKNIVAIEGFLIHTDANGAITTNPGVAHTDVPVGTQARLMKDSSGKPIQVPASNGVVYKIDNILDPMLTYFGGDAVANHSSLPTITFRSSKMMKEILTADTQTSRARELLQIVAPDFFNERLDLSYTGARGNKNSEVIYLVPSNDALALFNSKAETSGNADATRFFLLAGFGKIEGNKVTGHADFELKIEGGRVMNAAVEKRECGLNGCVWRIGRVIDSVYGLF</sequence>
<dbReference type="PANTHER" id="PTHR10900">
    <property type="entry name" value="PERIOSTIN-RELATED"/>
    <property type="match status" value="1"/>
</dbReference>
<comment type="caution">
    <text evidence="3">The sequence shown here is derived from an EMBL/GenBank/DDBJ whole genome shotgun (WGS) entry which is preliminary data.</text>
</comment>
<dbReference type="SUPFAM" id="SSF82153">
    <property type="entry name" value="FAS1 domain"/>
    <property type="match status" value="1"/>
</dbReference>
<accession>A0A8H4KLC3</accession>
<dbReference type="InterPro" id="IPR036378">
    <property type="entry name" value="FAS1_dom_sf"/>
</dbReference>
<evidence type="ECO:0000313" key="4">
    <source>
        <dbReference type="Proteomes" id="UP000605986"/>
    </source>
</evidence>
<dbReference type="OrthoDB" id="286301at2759"/>
<keyword evidence="4" id="KW-1185">Reference proteome</keyword>
<feature type="signal peptide" evidence="1">
    <location>
        <begin position="1"/>
        <end position="21"/>
    </location>
</feature>
<evidence type="ECO:0000259" key="2">
    <source>
        <dbReference type="PROSITE" id="PS50213"/>
    </source>
</evidence>
<dbReference type="AlphaFoldDB" id="A0A8H4KLC3"/>
<name>A0A8H4KLC3_9HYPO</name>
<dbReference type="InterPro" id="IPR000782">
    <property type="entry name" value="FAS1_domain"/>
</dbReference>
<reference evidence="3" key="1">
    <citation type="submission" date="2020-01" db="EMBL/GenBank/DDBJ databases">
        <title>Identification and distribution of gene clusters putatively required for synthesis of sphingolipid metabolism inhibitors in phylogenetically diverse species of the filamentous fungus Fusarium.</title>
        <authorList>
            <person name="Kim H.-S."/>
            <person name="Busman M."/>
            <person name="Brown D.W."/>
            <person name="Divon H."/>
            <person name="Uhlig S."/>
            <person name="Proctor R.H."/>
        </authorList>
    </citation>
    <scope>NUCLEOTIDE SEQUENCE</scope>
    <source>
        <strain evidence="3">NRRL 53441</strain>
    </source>
</reference>
<dbReference type="PANTHER" id="PTHR10900:SF77">
    <property type="entry name" value="FI19380P1"/>
    <property type="match status" value="1"/>
</dbReference>
<keyword evidence="1" id="KW-0732">Signal</keyword>
<dbReference type="Proteomes" id="UP000605986">
    <property type="component" value="Unassembled WGS sequence"/>
</dbReference>
<protein>
    <recommendedName>
        <fullName evidence="2">FAS1 domain-containing protein</fullName>
    </recommendedName>
</protein>
<evidence type="ECO:0000313" key="3">
    <source>
        <dbReference type="EMBL" id="KAF4451808.1"/>
    </source>
</evidence>
<evidence type="ECO:0000256" key="1">
    <source>
        <dbReference type="SAM" id="SignalP"/>
    </source>
</evidence>